<evidence type="ECO:0000313" key="1">
    <source>
        <dbReference type="EMBL" id="ORX70065.1"/>
    </source>
</evidence>
<keyword evidence="2" id="KW-1185">Reference proteome</keyword>
<name>A0A1Y1W9J9_9FUNG</name>
<accession>A0A1Y1W9J9</accession>
<feature type="non-terminal residue" evidence="1">
    <location>
        <position position="107"/>
    </location>
</feature>
<gene>
    <name evidence="1" type="ORF">DL89DRAFT_267298</name>
</gene>
<dbReference type="RefSeq" id="XP_040743703.1">
    <property type="nucleotide sequence ID" value="XM_040887436.1"/>
</dbReference>
<sequence length="107" mass="12344">MDITCSTTIIKTSLGGIGFRDSMLPRLEQFVHSVNIIKEHTYMLARWILLHQLADDDTFDPATFVKKGFFRSIYLFIYHNLKAKAVISAEDFINQKDRPELLSADFC</sequence>
<organism evidence="1 2">
    <name type="scientific">Linderina pennispora</name>
    <dbReference type="NCBI Taxonomy" id="61395"/>
    <lineage>
        <taxon>Eukaryota</taxon>
        <taxon>Fungi</taxon>
        <taxon>Fungi incertae sedis</taxon>
        <taxon>Zoopagomycota</taxon>
        <taxon>Kickxellomycotina</taxon>
        <taxon>Kickxellomycetes</taxon>
        <taxon>Kickxellales</taxon>
        <taxon>Kickxellaceae</taxon>
        <taxon>Linderina</taxon>
    </lineage>
</organism>
<protein>
    <submittedName>
        <fullName evidence="1">Uncharacterized protein</fullName>
    </submittedName>
</protein>
<proteinExistence type="predicted"/>
<dbReference type="Proteomes" id="UP000193922">
    <property type="component" value="Unassembled WGS sequence"/>
</dbReference>
<reference evidence="1 2" key="1">
    <citation type="submission" date="2016-07" db="EMBL/GenBank/DDBJ databases">
        <title>Pervasive Adenine N6-methylation of Active Genes in Fungi.</title>
        <authorList>
            <consortium name="DOE Joint Genome Institute"/>
            <person name="Mondo S.J."/>
            <person name="Dannebaum R.O."/>
            <person name="Kuo R.C."/>
            <person name="Labutti K."/>
            <person name="Haridas S."/>
            <person name="Kuo A."/>
            <person name="Salamov A."/>
            <person name="Ahrendt S.R."/>
            <person name="Lipzen A."/>
            <person name="Sullivan W."/>
            <person name="Andreopoulos W.B."/>
            <person name="Clum A."/>
            <person name="Lindquist E."/>
            <person name="Daum C."/>
            <person name="Ramamoorthy G.K."/>
            <person name="Gryganskyi A."/>
            <person name="Culley D."/>
            <person name="Magnuson J.K."/>
            <person name="James T.Y."/>
            <person name="O'Malley M.A."/>
            <person name="Stajich J.E."/>
            <person name="Spatafora J.W."/>
            <person name="Visel A."/>
            <person name="Grigoriev I.V."/>
        </authorList>
    </citation>
    <scope>NUCLEOTIDE SEQUENCE [LARGE SCALE GENOMIC DNA]</scope>
    <source>
        <strain evidence="1 2">ATCC 12442</strain>
    </source>
</reference>
<dbReference type="EMBL" id="MCFD01000006">
    <property type="protein sequence ID" value="ORX70065.1"/>
    <property type="molecule type" value="Genomic_DNA"/>
</dbReference>
<dbReference type="GeneID" id="63804084"/>
<dbReference type="OrthoDB" id="5594897at2759"/>
<dbReference type="AlphaFoldDB" id="A0A1Y1W9J9"/>
<comment type="caution">
    <text evidence="1">The sequence shown here is derived from an EMBL/GenBank/DDBJ whole genome shotgun (WGS) entry which is preliminary data.</text>
</comment>
<evidence type="ECO:0000313" key="2">
    <source>
        <dbReference type="Proteomes" id="UP000193922"/>
    </source>
</evidence>